<evidence type="ECO:0000313" key="1">
    <source>
        <dbReference type="EMBL" id="MBD8507848.1"/>
    </source>
</evidence>
<dbReference type="EMBL" id="JACYWE010000012">
    <property type="protein sequence ID" value="MBD8507848.1"/>
    <property type="molecule type" value="Genomic_DNA"/>
</dbReference>
<keyword evidence="2" id="KW-1185">Reference proteome</keyword>
<dbReference type="RefSeq" id="WP_192040315.1">
    <property type="nucleotide sequence ID" value="NZ_JACYWE010000012.1"/>
</dbReference>
<proteinExistence type="predicted"/>
<dbReference type="Proteomes" id="UP000642993">
    <property type="component" value="Unassembled WGS sequence"/>
</dbReference>
<sequence length="111" mass="11925">MATMTTGTRELVRAILAYERADNSADWELIDAIRGGDIDHWMDAIEASALFAPAELRRLRDSFEADPEQLVAVLLEGADDFIDRRTATGRRGGWATGIAARSGCTGGSLAG</sequence>
<protein>
    <submittedName>
        <fullName evidence="1">Uncharacterized protein</fullName>
    </submittedName>
</protein>
<dbReference type="AlphaFoldDB" id="A0A927JEF7"/>
<organism evidence="1 2">
    <name type="scientific">Lolliginicoccus lacisalsi</name>
    <dbReference type="NCBI Taxonomy" id="2742202"/>
    <lineage>
        <taxon>Bacteria</taxon>
        <taxon>Bacillati</taxon>
        <taxon>Actinomycetota</taxon>
        <taxon>Actinomycetes</taxon>
        <taxon>Mycobacteriales</taxon>
        <taxon>Hoyosellaceae</taxon>
        <taxon>Lolliginicoccus</taxon>
    </lineage>
</organism>
<evidence type="ECO:0000313" key="2">
    <source>
        <dbReference type="Proteomes" id="UP000642993"/>
    </source>
</evidence>
<gene>
    <name evidence="1" type="ORF">HT102_15265</name>
</gene>
<accession>A0A927JEF7</accession>
<name>A0A927JEF7_9ACTN</name>
<reference evidence="1" key="1">
    <citation type="submission" date="2020-09" db="EMBL/GenBank/DDBJ databases">
        <title>Hoyosella lacisalsi sp. nov., a halotolerant actinobacterium isolated from soil of Lake Gudzhirganskoe.</title>
        <authorList>
            <person name="Yang Q."/>
            <person name="Guo P.Y."/>
            <person name="Liu S.W."/>
            <person name="Li F.N."/>
            <person name="Sun C.H."/>
        </authorList>
    </citation>
    <scope>NUCLEOTIDE SEQUENCE</scope>
    <source>
        <strain evidence="1">G463</strain>
    </source>
</reference>
<comment type="caution">
    <text evidence="1">The sequence shown here is derived from an EMBL/GenBank/DDBJ whole genome shotgun (WGS) entry which is preliminary data.</text>
</comment>